<dbReference type="Pfam" id="PF02910">
    <property type="entry name" value="Succ_DH_flav_C"/>
    <property type="match status" value="1"/>
</dbReference>
<proteinExistence type="inferred from homology"/>
<dbReference type="RefSeq" id="WP_290703898.1">
    <property type="nucleotide sequence ID" value="NZ_BAAAVS010000002.1"/>
</dbReference>
<evidence type="ECO:0000256" key="7">
    <source>
        <dbReference type="ARBA" id="ARBA00022642"/>
    </source>
</evidence>
<evidence type="ECO:0000256" key="12">
    <source>
        <dbReference type="NCBIfam" id="TIGR00551"/>
    </source>
</evidence>
<evidence type="ECO:0000256" key="3">
    <source>
        <dbReference type="ARBA" id="ARBA00008562"/>
    </source>
</evidence>
<keyword evidence="17" id="KW-1185">Reference proteome</keyword>
<dbReference type="NCBIfam" id="TIGR00551">
    <property type="entry name" value="nadB"/>
    <property type="match status" value="1"/>
</dbReference>
<evidence type="ECO:0000259" key="15">
    <source>
        <dbReference type="Pfam" id="PF02910"/>
    </source>
</evidence>
<evidence type="ECO:0000256" key="10">
    <source>
        <dbReference type="ARBA" id="ARBA00029426"/>
    </source>
</evidence>
<evidence type="ECO:0000256" key="5">
    <source>
        <dbReference type="ARBA" id="ARBA00021901"/>
    </source>
</evidence>
<dbReference type="Gene3D" id="1.20.58.100">
    <property type="entry name" value="Fumarate reductase/succinate dehydrogenase flavoprotein-like, C-terminal domain"/>
    <property type="match status" value="1"/>
</dbReference>
<evidence type="ECO:0000313" key="16">
    <source>
        <dbReference type="EMBL" id="GAA3024965.1"/>
    </source>
</evidence>
<comment type="catalytic activity">
    <reaction evidence="11">
        <text>L-aspartate + O2 = iminosuccinate + H2O2</text>
        <dbReference type="Rhea" id="RHEA:25876"/>
        <dbReference type="ChEBI" id="CHEBI:15379"/>
        <dbReference type="ChEBI" id="CHEBI:16240"/>
        <dbReference type="ChEBI" id="CHEBI:29991"/>
        <dbReference type="ChEBI" id="CHEBI:77875"/>
        <dbReference type="EC" id="1.4.3.16"/>
    </reaction>
    <physiologicalReaction direction="left-to-right" evidence="11">
        <dbReference type="Rhea" id="RHEA:25877"/>
    </physiologicalReaction>
</comment>
<evidence type="ECO:0000256" key="1">
    <source>
        <dbReference type="ARBA" id="ARBA00001974"/>
    </source>
</evidence>
<keyword evidence="8 13" id="KW-0274">FAD</keyword>
<dbReference type="EMBL" id="BAAAVS010000002">
    <property type="protein sequence ID" value="GAA3024965.1"/>
    <property type="molecule type" value="Genomic_DNA"/>
</dbReference>
<dbReference type="InterPro" id="IPR027477">
    <property type="entry name" value="Succ_DH/fumarate_Rdtase_cat_sf"/>
</dbReference>
<evidence type="ECO:0000259" key="14">
    <source>
        <dbReference type="Pfam" id="PF00890"/>
    </source>
</evidence>
<dbReference type="PRINTS" id="PR00411">
    <property type="entry name" value="PNDRDTASEI"/>
</dbReference>
<evidence type="ECO:0000256" key="9">
    <source>
        <dbReference type="ARBA" id="ARBA00023002"/>
    </source>
</evidence>
<dbReference type="SUPFAM" id="SSF46977">
    <property type="entry name" value="Succinate dehydrogenase/fumarate reductase flavoprotein C-terminal domain"/>
    <property type="match status" value="1"/>
</dbReference>
<protein>
    <recommendedName>
        <fullName evidence="5 12">L-aspartate oxidase</fullName>
        <ecNumber evidence="4 12">1.4.3.16</ecNumber>
    </recommendedName>
</protein>
<feature type="domain" description="FAD-dependent oxidoreductase 2 FAD-binding" evidence="14">
    <location>
        <begin position="5"/>
        <end position="393"/>
    </location>
</feature>
<comment type="function">
    <text evidence="10">Catalyzes the oxidation of L-aspartate to iminoaspartate, the first step in the de novo biosynthesis of NAD(+).</text>
</comment>
<dbReference type="InterPro" id="IPR005288">
    <property type="entry name" value="NadB"/>
</dbReference>
<comment type="pathway">
    <text evidence="2 13">Cofactor biosynthesis; NAD(+) biosynthesis; iminoaspartate from L-aspartate (oxidase route): step 1/1.</text>
</comment>
<comment type="caution">
    <text evidence="16">The sequence shown here is derived from an EMBL/GenBank/DDBJ whole genome shotgun (WGS) entry which is preliminary data.</text>
</comment>
<dbReference type="EC" id="1.4.3.16" evidence="4 12"/>
<dbReference type="InterPro" id="IPR003953">
    <property type="entry name" value="FAD-dep_OxRdtase_2_FAD-bd"/>
</dbReference>
<gene>
    <name evidence="16" type="ORF">GCM10010528_03630</name>
</gene>
<sequence length="538" mass="53966">MNRADLVVVGAGVAGLTAALRAARAGLKVIVLNKGSGAEAGDVERSTATFYAQGGIAVVLPDNPEDSVALHVADTMTAGAGLVAVGPTEAIVGAGWTAVSALLADGAVFDRDAGGRLLRTREGGHSVRRIIHAGGDATGAQVQRSLERATVEAIAASNDLECLNNATATAIMMGGGSVAGVAYLIEVGGSCRRGVINAPTVLLATGGAGHLYSATTNPAGATGDGIALALRAGAAVADLEFIQFHPTMLYVAGARGRRSLVSEALRGEGARLVAADGTAVMAGIHPMGDLAPRDVVARAVAAAIERTGADCVYLDISGMPDFEGRFPTVSAGIAAAGVEVTAGQIPVVPGAHYLCGGIVTDESGRTTVPGLLAAGEAARTGLHGANRLASNSLLEGLVMGARAADEAIGRRGVPSVADVAPIIPQAQRVLPRCMLQELMSHHVGLHRTAAGLRRVAAALREAPVVPLRTRTDQEDAALTLVAAGVCAAALARTESRGAHSRADHPEADDDQARSATFVLSPAGEPVPAAAFAGPGLAL</sequence>
<dbReference type="PRINTS" id="PR00368">
    <property type="entry name" value="FADPNR"/>
</dbReference>
<reference evidence="16 17" key="1">
    <citation type="journal article" date="2019" name="Int. J. Syst. Evol. Microbiol.">
        <title>The Global Catalogue of Microorganisms (GCM) 10K type strain sequencing project: providing services to taxonomists for standard genome sequencing and annotation.</title>
        <authorList>
            <consortium name="The Broad Institute Genomics Platform"/>
            <consortium name="The Broad Institute Genome Sequencing Center for Infectious Disease"/>
            <person name="Wu L."/>
            <person name="Ma J."/>
        </authorList>
    </citation>
    <scope>NUCLEOTIDE SEQUENCE [LARGE SCALE GENOMIC DNA]</scope>
    <source>
        <strain evidence="16 17">JCM 14234</strain>
    </source>
</reference>
<comment type="similarity">
    <text evidence="3 13">Belongs to the FAD-dependent oxidoreductase 2 family. NadB subfamily.</text>
</comment>
<evidence type="ECO:0000256" key="4">
    <source>
        <dbReference type="ARBA" id="ARBA00012173"/>
    </source>
</evidence>
<evidence type="ECO:0000256" key="8">
    <source>
        <dbReference type="ARBA" id="ARBA00022827"/>
    </source>
</evidence>
<feature type="domain" description="Fumarate reductase/succinate dehydrogenase flavoprotein-like C-terminal" evidence="15">
    <location>
        <begin position="478"/>
        <end position="518"/>
    </location>
</feature>
<dbReference type="PANTHER" id="PTHR42716">
    <property type="entry name" value="L-ASPARTATE OXIDASE"/>
    <property type="match status" value="1"/>
</dbReference>
<accession>A0ABN3YBM7</accession>
<keyword evidence="7 13" id="KW-0662">Pyridine nucleotide biosynthesis</keyword>
<dbReference type="SUPFAM" id="SSF51905">
    <property type="entry name" value="FAD/NAD(P)-binding domain"/>
    <property type="match status" value="1"/>
</dbReference>
<comment type="cofactor">
    <cofactor evidence="1 13">
        <name>FAD</name>
        <dbReference type="ChEBI" id="CHEBI:57692"/>
    </cofactor>
</comment>
<evidence type="ECO:0000256" key="11">
    <source>
        <dbReference type="ARBA" id="ARBA00048305"/>
    </source>
</evidence>
<dbReference type="InterPro" id="IPR036188">
    <property type="entry name" value="FAD/NAD-bd_sf"/>
</dbReference>
<dbReference type="Pfam" id="PF00890">
    <property type="entry name" value="FAD_binding_2"/>
    <property type="match status" value="1"/>
</dbReference>
<evidence type="ECO:0000256" key="13">
    <source>
        <dbReference type="RuleBase" id="RU362049"/>
    </source>
</evidence>
<dbReference type="Gene3D" id="3.50.50.60">
    <property type="entry name" value="FAD/NAD(P)-binding domain"/>
    <property type="match status" value="1"/>
</dbReference>
<comment type="subcellular location">
    <subcellularLocation>
        <location evidence="13">Cytoplasm</location>
    </subcellularLocation>
</comment>
<dbReference type="Proteomes" id="UP001501035">
    <property type="component" value="Unassembled WGS sequence"/>
</dbReference>
<keyword evidence="6 13" id="KW-0285">Flavoprotein</keyword>
<dbReference type="InterPro" id="IPR015939">
    <property type="entry name" value="Fum_Rdtase/Succ_DH_flav-like_C"/>
</dbReference>
<dbReference type="SUPFAM" id="SSF56425">
    <property type="entry name" value="Succinate dehydrogenase/fumarate reductase flavoprotein, catalytic domain"/>
    <property type="match status" value="1"/>
</dbReference>
<dbReference type="PANTHER" id="PTHR42716:SF2">
    <property type="entry name" value="L-ASPARTATE OXIDASE, CHLOROPLASTIC"/>
    <property type="match status" value="1"/>
</dbReference>
<evidence type="ECO:0000313" key="17">
    <source>
        <dbReference type="Proteomes" id="UP001501035"/>
    </source>
</evidence>
<dbReference type="Gene3D" id="3.90.700.10">
    <property type="entry name" value="Succinate dehydrogenase/fumarate reductase flavoprotein, catalytic domain"/>
    <property type="match status" value="1"/>
</dbReference>
<keyword evidence="9 13" id="KW-0560">Oxidoreductase</keyword>
<name>A0ABN3YBM7_9ACTN</name>
<dbReference type="InterPro" id="IPR037099">
    <property type="entry name" value="Fum_R/Succ_DH_flav-like_C_sf"/>
</dbReference>
<evidence type="ECO:0000256" key="6">
    <source>
        <dbReference type="ARBA" id="ARBA00022630"/>
    </source>
</evidence>
<organism evidence="16 17">
    <name type="scientific">Gordonia defluvii</name>
    <dbReference type="NCBI Taxonomy" id="283718"/>
    <lineage>
        <taxon>Bacteria</taxon>
        <taxon>Bacillati</taxon>
        <taxon>Actinomycetota</taxon>
        <taxon>Actinomycetes</taxon>
        <taxon>Mycobacteriales</taxon>
        <taxon>Gordoniaceae</taxon>
        <taxon>Gordonia</taxon>
    </lineage>
</organism>
<evidence type="ECO:0000256" key="2">
    <source>
        <dbReference type="ARBA" id="ARBA00004950"/>
    </source>
</evidence>